<feature type="chain" id="PRO_5005797362" description="ABC transporter substrate-binding protein" evidence="1">
    <location>
        <begin position="24"/>
        <end position="212"/>
    </location>
</feature>
<protein>
    <recommendedName>
        <fullName evidence="4">ABC transporter substrate-binding protein</fullName>
    </recommendedName>
</protein>
<gene>
    <name evidence="2" type="ORF">W908_05485</name>
</gene>
<feature type="signal peptide" evidence="1">
    <location>
        <begin position="1"/>
        <end position="23"/>
    </location>
</feature>
<dbReference type="KEGG" id="tsn:W908_05485"/>
<sequence>MKFVLNILKAFLISFLFIGVTHAATNCPSISPKLAGDGPTEQVEAILNDVVCSFIELHNQDNETLTSTLNLTKKKIIPYIDLEYSTELALDKHWSLLDKKQKKIFERDIKNSLIQDYVPYLVDYPDWENINIVVNENFSQRENFANVKLLVSIEDNSYPLTIILKLKKSNRWKIYDLDIQSVSLIDIFKIGYDSKIKRQGIERLVNKMLSNS</sequence>
<accession>A0A0M4L6V4</accession>
<dbReference type="PANTHER" id="PTHR36573">
    <property type="entry name" value="INTERMEMBRANE PHOSPHOLIPID TRANSPORT SYSTEM BINDING PROTEIN MLAC"/>
    <property type="match status" value="1"/>
</dbReference>
<dbReference type="AlphaFoldDB" id="A0A0M4L6V4"/>
<dbReference type="OrthoDB" id="9787053at2"/>
<evidence type="ECO:0000313" key="2">
    <source>
        <dbReference type="EMBL" id="ALE02726.1"/>
    </source>
</evidence>
<dbReference type="Proteomes" id="UP000068905">
    <property type="component" value="Chromosome"/>
</dbReference>
<dbReference type="InterPro" id="IPR008869">
    <property type="entry name" value="MlaC/ttg2D"/>
</dbReference>
<dbReference type="RefSeq" id="WP_053820261.1">
    <property type="nucleotide sequence ID" value="NZ_CP006911.1"/>
</dbReference>
<dbReference type="Pfam" id="PF05494">
    <property type="entry name" value="MlaC"/>
    <property type="match status" value="1"/>
</dbReference>
<dbReference type="STRING" id="1125411.W908_05485"/>
<dbReference type="Gene3D" id="3.10.450.710">
    <property type="entry name" value="Tgt2/MlaC"/>
    <property type="match status" value="1"/>
</dbReference>
<dbReference type="EMBL" id="CP006911">
    <property type="protein sequence ID" value="ALE02726.1"/>
    <property type="molecule type" value="Genomic_DNA"/>
</dbReference>
<organism evidence="2 3">
    <name type="scientific">Candidatus Pseudothioglobus singularis PS1</name>
    <dbReference type="NCBI Taxonomy" id="1125411"/>
    <lineage>
        <taxon>Bacteria</taxon>
        <taxon>Pseudomonadati</taxon>
        <taxon>Pseudomonadota</taxon>
        <taxon>Gammaproteobacteria</taxon>
        <taxon>Candidatus Pseudothioglobaceae</taxon>
        <taxon>Candidatus Pseudothioglobus</taxon>
    </lineage>
</organism>
<dbReference type="PANTHER" id="PTHR36573:SF1">
    <property type="entry name" value="INTERMEMBRANE PHOSPHOLIPID TRANSPORT SYSTEM BINDING PROTEIN MLAC"/>
    <property type="match status" value="1"/>
</dbReference>
<name>A0A0M4L6V4_9GAMM</name>
<dbReference type="InterPro" id="IPR042245">
    <property type="entry name" value="Tgt2/MlaC_sf"/>
</dbReference>
<proteinExistence type="predicted"/>
<keyword evidence="1" id="KW-0732">Signal</keyword>
<evidence type="ECO:0000313" key="3">
    <source>
        <dbReference type="Proteomes" id="UP000068905"/>
    </source>
</evidence>
<evidence type="ECO:0000256" key="1">
    <source>
        <dbReference type="SAM" id="SignalP"/>
    </source>
</evidence>
<evidence type="ECO:0008006" key="4">
    <source>
        <dbReference type="Google" id="ProtNLM"/>
    </source>
</evidence>
<reference evidence="2 3" key="1">
    <citation type="journal article" date="2015" name="Genome Announc.">
        <title>Genome Sequence of 'Candidatus Thioglobus singularis' Strain PS1, a Mixotroph from the SUP05 Clade of Marine Gammaproteobacteria.</title>
        <authorList>
            <person name="Marshall K.T."/>
            <person name="Morris R.M."/>
        </authorList>
    </citation>
    <scope>NUCLEOTIDE SEQUENCE [LARGE SCALE GENOMIC DNA]</scope>
    <source>
        <strain evidence="2 3">PS1</strain>
    </source>
</reference>
<keyword evidence="3" id="KW-1185">Reference proteome</keyword>